<name>A0A2G9S7W2_AQUCT</name>
<keyword evidence="2 4" id="KW-0862">Zinc</keyword>
<evidence type="ECO:0000256" key="3">
    <source>
        <dbReference type="ARBA" id="ARBA00023038"/>
    </source>
</evidence>
<dbReference type="GO" id="GO:0032034">
    <property type="term" value="F:myosin II head/neck binding"/>
    <property type="evidence" value="ECO:0007669"/>
    <property type="project" value="TreeGrafter"/>
</dbReference>
<keyword evidence="5" id="KW-0175">Coiled coil</keyword>
<feature type="region of interest" description="Disordered" evidence="6">
    <location>
        <begin position="224"/>
        <end position="271"/>
    </location>
</feature>
<sequence>IDIYILCLEQTKYTDIHIIVKCRYVRRKIKYFSFCSLLFDRRSRKQRELSSTNTRFKFSNSILFLGSRRRAKTTGAERYQKEQEKLKEEWEKAQKEVEEEERKYYEEERKIIEDTLMPLTVSPTTSLHHGTWTEAKSCVKEAAQPEDNKPQVPLWTLEGALNRPEVQNNGSGRLETEEMVAVTYDNNCAHQQQCNTPTSLHLQFGVTLESNVAEDVASLNNFVASKSSQPRSPCVDSKGLDPPENPRDIINSSQSTSSQGQSPNRSVSGKKLCSTCGIPLGKGAAMIIETLSLYFHIQCFKCGICKGQLGDATTGTDVRIRNGLLNCNDCYIRSRTAGHPTPL</sequence>
<dbReference type="Gene3D" id="2.10.110.10">
    <property type="entry name" value="Cysteine Rich Protein"/>
    <property type="match status" value="1"/>
</dbReference>
<evidence type="ECO:0000256" key="6">
    <source>
        <dbReference type="SAM" id="MobiDB-lite"/>
    </source>
</evidence>
<dbReference type="PANTHER" id="PTHR15551">
    <property type="entry name" value="LIM DOMAIN ONLY 7"/>
    <property type="match status" value="1"/>
</dbReference>
<protein>
    <recommendedName>
        <fullName evidence="7">LIM zinc-binding domain-containing protein</fullName>
    </recommendedName>
</protein>
<reference evidence="9" key="1">
    <citation type="journal article" date="2017" name="Nat. Commun.">
        <title>The North American bullfrog draft genome provides insight into hormonal regulation of long noncoding RNA.</title>
        <authorList>
            <person name="Hammond S.A."/>
            <person name="Warren R.L."/>
            <person name="Vandervalk B.P."/>
            <person name="Kucuk E."/>
            <person name="Khan H."/>
            <person name="Gibb E.A."/>
            <person name="Pandoh P."/>
            <person name="Kirk H."/>
            <person name="Zhao Y."/>
            <person name="Jones M."/>
            <person name="Mungall A.J."/>
            <person name="Coope R."/>
            <person name="Pleasance S."/>
            <person name="Moore R.A."/>
            <person name="Holt R.A."/>
            <person name="Round J.M."/>
            <person name="Ohora S."/>
            <person name="Walle B.V."/>
            <person name="Veldhoen N."/>
            <person name="Helbing C.C."/>
            <person name="Birol I."/>
        </authorList>
    </citation>
    <scope>NUCLEOTIDE SEQUENCE [LARGE SCALE GENOMIC DNA]</scope>
</reference>
<feature type="domain" description="LIM zinc-binding" evidence="7">
    <location>
        <begin position="271"/>
        <end position="337"/>
    </location>
</feature>
<evidence type="ECO:0000313" key="8">
    <source>
        <dbReference type="EMBL" id="PIO36222.1"/>
    </source>
</evidence>
<feature type="coiled-coil region" evidence="5">
    <location>
        <begin position="76"/>
        <end position="115"/>
    </location>
</feature>
<dbReference type="CDD" id="cd08368">
    <property type="entry name" value="LIM"/>
    <property type="match status" value="1"/>
</dbReference>
<evidence type="ECO:0000256" key="4">
    <source>
        <dbReference type="PROSITE-ProRule" id="PRU00125"/>
    </source>
</evidence>
<organism evidence="8 9">
    <name type="scientific">Aquarana catesbeiana</name>
    <name type="common">American bullfrog</name>
    <name type="synonym">Rana catesbeiana</name>
    <dbReference type="NCBI Taxonomy" id="8400"/>
    <lineage>
        <taxon>Eukaryota</taxon>
        <taxon>Metazoa</taxon>
        <taxon>Chordata</taxon>
        <taxon>Craniata</taxon>
        <taxon>Vertebrata</taxon>
        <taxon>Euteleostomi</taxon>
        <taxon>Amphibia</taxon>
        <taxon>Batrachia</taxon>
        <taxon>Anura</taxon>
        <taxon>Neobatrachia</taxon>
        <taxon>Ranoidea</taxon>
        <taxon>Ranidae</taxon>
        <taxon>Aquarana</taxon>
    </lineage>
</organism>
<accession>A0A2G9S7W2</accession>
<dbReference type="GO" id="GO:0046872">
    <property type="term" value="F:metal ion binding"/>
    <property type="evidence" value="ECO:0007669"/>
    <property type="project" value="UniProtKB-KW"/>
</dbReference>
<dbReference type="GO" id="GO:0001725">
    <property type="term" value="C:stress fiber"/>
    <property type="evidence" value="ECO:0007669"/>
    <property type="project" value="TreeGrafter"/>
</dbReference>
<evidence type="ECO:0000256" key="1">
    <source>
        <dbReference type="ARBA" id="ARBA00022723"/>
    </source>
</evidence>
<dbReference type="EMBL" id="KV925367">
    <property type="protein sequence ID" value="PIO36222.1"/>
    <property type="molecule type" value="Genomic_DNA"/>
</dbReference>
<keyword evidence="1 4" id="KW-0479">Metal-binding</keyword>
<dbReference type="PROSITE" id="PS50023">
    <property type="entry name" value="LIM_DOMAIN_2"/>
    <property type="match status" value="1"/>
</dbReference>
<dbReference type="GO" id="GO:0051496">
    <property type="term" value="P:positive regulation of stress fiber assembly"/>
    <property type="evidence" value="ECO:0007669"/>
    <property type="project" value="TreeGrafter"/>
</dbReference>
<feature type="non-terminal residue" evidence="8">
    <location>
        <position position="1"/>
    </location>
</feature>
<evidence type="ECO:0000259" key="7">
    <source>
        <dbReference type="PROSITE" id="PS50023"/>
    </source>
</evidence>
<dbReference type="GO" id="GO:0051893">
    <property type="term" value="P:regulation of focal adhesion assembly"/>
    <property type="evidence" value="ECO:0007669"/>
    <property type="project" value="TreeGrafter"/>
</dbReference>
<evidence type="ECO:0000313" key="9">
    <source>
        <dbReference type="Proteomes" id="UP000228934"/>
    </source>
</evidence>
<dbReference type="InterPro" id="IPR001781">
    <property type="entry name" value="Znf_LIM"/>
</dbReference>
<proteinExistence type="predicted"/>
<feature type="compositionally biased region" description="Basic and acidic residues" evidence="6">
    <location>
        <begin position="238"/>
        <end position="247"/>
    </location>
</feature>
<keyword evidence="3 4" id="KW-0440">LIM domain</keyword>
<dbReference type="Pfam" id="PF00412">
    <property type="entry name" value="LIM"/>
    <property type="match status" value="1"/>
</dbReference>
<keyword evidence="9" id="KW-1185">Reference proteome</keyword>
<evidence type="ECO:0000256" key="2">
    <source>
        <dbReference type="ARBA" id="ARBA00022833"/>
    </source>
</evidence>
<dbReference type="PANTHER" id="PTHR15551:SF3">
    <property type="entry name" value="LIM AND CALPONIN HOMOLOGY DOMAINS-CONTAINING PROTEIN 1"/>
    <property type="match status" value="1"/>
</dbReference>
<evidence type="ECO:0000256" key="5">
    <source>
        <dbReference type="SAM" id="Coils"/>
    </source>
</evidence>
<dbReference type="AlphaFoldDB" id="A0A2G9S7W2"/>
<dbReference type="PROSITE" id="PS00478">
    <property type="entry name" value="LIM_DOMAIN_1"/>
    <property type="match status" value="1"/>
</dbReference>
<gene>
    <name evidence="8" type="ORF">AB205_0115980</name>
</gene>
<dbReference type="SMART" id="SM00132">
    <property type="entry name" value="LIM"/>
    <property type="match status" value="1"/>
</dbReference>
<dbReference type="FunFam" id="2.10.110.10:FF:000041">
    <property type="entry name" value="LIM and calponin homology domains 1"/>
    <property type="match status" value="1"/>
</dbReference>
<dbReference type="Proteomes" id="UP000228934">
    <property type="component" value="Unassembled WGS sequence"/>
</dbReference>
<dbReference type="OrthoDB" id="15627at2759"/>
<feature type="compositionally biased region" description="Low complexity" evidence="6">
    <location>
        <begin position="252"/>
        <end position="262"/>
    </location>
</feature>